<dbReference type="InterPro" id="IPR043502">
    <property type="entry name" value="DNA/RNA_pol_sf"/>
</dbReference>
<evidence type="ECO:0000313" key="18">
    <source>
        <dbReference type="Proteomes" id="UP000823877"/>
    </source>
</evidence>
<keyword evidence="4 15" id="KW-0963">Cytoplasm</keyword>
<dbReference type="Gene3D" id="1.10.150.20">
    <property type="entry name" value="5' to 3' exonuclease, C-terminal subdomain"/>
    <property type="match status" value="1"/>
</dbReference>
<keyword evidence="9 15" id="KW-0227">DNA damage</keyword>
<dbReference type="Gene3D" id="3.40.1170.60">
    <property type="match status" value="1"/>
</dbReference>
<dbReference type="Gene3D" id="3.30.1490.100">
    <property type="entry name" value="DNA polymerase, Y-family, little finger domain"/>
    <property type="match status" value="1"/>
</dbReference>
<dbReference type="Pfam" id="PF00817">
    <property type="entry name" value="IMS"/>
    <property type="match status" value="1"/>
</dbReference>
<comment type="catalytic activity">
    <reaction evidence="14 15">
        <text>DNA(n) + a 2'-deoxyribonucleoside 5'-triphosphate = DNA(n+1) + diphosphate</text>
        <dbReference type="Rhea" id="RHEA:22508"/>
        <dbReference type="Rhea" id="RHEA-COMP:17339"/>
        <dbReference type="Rhea" id="RHEA-COMP:17340"/>
        <dbReference type="ChEBI" id="CHEBI:33019"/>
        <dbReference type="ChEBI" id="CHEBI:61560"/>
        <dbReference type="ChEBI" id="CHEBI:173112"/>
        <dbReference type="EC" id="2.7.7.7"/>
    </reaction>
</comment>
<dbReference type="InterPro" id="IPR043128">
    <property type="entry name" value="Rev_trsase/Diguanyl_cyclase"/>
</dbReference>
<dbReference type="GO" id="GO:0005829">
    <property type="term" value="C:cytosol"/>
    <property type="evidence" value="ECO:0007669"/>
    <property type="project" value="TreeGrafter"/>
</dbReference>
<evidence type="ECO:0000256" key="1">
    <source>
        <dbReference type="ARBA" id="ARBA00004496"/>
    </source>
</evidence>
<name>A0A9D2MHD5_9FIRM</name>
<evidence type="ECO:0000256" key="3">
    <source>
        <dbReference type="ARBA" id="ARBA00022457"/>
    </source>
</evidence>
<keyword evidence="3 15" id="KW-0515">Mutator protein</keyword>
<evidence type="ECO:0000256" key="6">
    <source>
        <dbReference type="ARBA" id="ARBA00022695"/>
    </source>
</evidence>
<evidence type="ECO:0000256" key="8">
    <source>
        <dbReference type="ARBA" id="ARBA00022723"/>
    </source>
</evidence>
<dbReference type="SUPFAM" id="SSF56672">
    <property type="entry name" value="DNA/RNA polymerases"/>
    <property type="match status" value="1"/>
</dbReference>
<evidence type="ECO:0000256" key="15">
    <source>
        <dbReference type="HAMAP-Rule" id="MF_01113"/>
    </source>
</evidence>
<comment type="subcellular location">
    <subcellularLocation>
        <location evidence="1 15">Cytoplasm</location>
    </subcellularLocation>
</comment>
<reference evidence="17" key="1">
    <citation type="journal article" date="2021" name="PeerJ">
        <title>Extensive microbial diversity within the chicken gut microbiome revealed by metagenomics and culture.</title>
        <authorList>
            <person name="Gilroy R."/>
            <person name="Ravi A."/>
            <person name="Getino M."/>
            <person name="Pursley I."/>
            <person name="Horton D.L."/>
            <person name="Alikhan N.F."/>
            <person name="Baker D."/>
            <person name="Gharbi K."/>
            <person name="Hall N."/>
            <person name="Watson M."/>
            <person name="Adriaenssens E.M."/>
            <person name="Foster-Nyarko E."/>
            <person name="Jarju S."/>
            <person name="Secka A."/>
            <person name="Antonio M."/>
            <person name="Oren A."/>
            <person name="Chaudhuri R.R."/>
            <person name="La Ragione R."/>
            <person name="Hildebrand F."/>
            <person name="Pallen M.J."/>
        </authorList>
    </citation>
    <scope>NUCLEOTIDE SEQUENCE</scope>
    <source>
        <strain evidence="17">CHK188-16595</strain>
    </source>
</reference>
<keyword evidence="11 15" id="KW-0239">DNA-directed DNA polymerase</keyword>
<dbReference type="Pfam" id="PF11799">
    <property type="entry name" value="IMS_C"/>
    <property type="match status" value="1"/>
</dbReference>
<keyword evidence="13 15" id="KW-0234">DNA repair</keyword>
<evidence type="ECO:0000256" key="7">
    <source>
        <dbReference type="ARBA" id="ARBA00022705"/>
    </source>
</evidence>
<keyword evidence="12 15" id="KW-0238">DNA-binding</keyword>
<dbReference type="InterPro" id="IPR022880">
    <property type="entry name" value="DNApol_IV"/>
</dbReference>
<dbReference type="EMBL" id="DWXN01000008">
    <property type="protein sequence ID" value="HJB74796.1"/>
    <property type="molecule type" value="Genomic_DNA"/>
</dbReference>
<comment type="caution">
    <text evidence="17">The sequence shown here is derived from an EMBL/GenBank/DDBJ whole genome shotgun (WGS) entry which is preliminary data.</text>
</comment>
<dbReference type="CDD" id="cd03586">
    <property type="entry name" value="PolY_Pol_IV_kappa"/>
    <property type="match status" value="1"/>
</dbReference>
<dbReference type="GO" id="GO:0009432">
    <property type="term" value="P:SOS response"/>
    <property type="evidence" value="ECO:0007669"/>
    <property type="project" value="TreeGrafter"/>
</dbReference>
<dbReference type="GO" id="GO:0006281">
    <property type="term" value="P:DNA repair"/>
    <property type="evidence" value="ECO:0007669"/>
    <property type="project" value="UniProtKB-UniRule"/>
</dbReference>
<feature type="site" description="Substrate discrimination" evidence="15">
    <location>
        <position position="23"/>
    </location>
</feature>
<proteinExistence type="inferred from homology"/>
<dbReference type="InterPro" id="IPR001126">
    <property type="entry name" value="UmuC"/>
</dbReference>
<dbReference type="Proteomes" id="UP000823877">
    <property type="component" value="Unassembled WGS sequence"/>
</dbReference>
<dbReference type="HAMAP" id="MF_01113">
    <property type="entry name" value="DNApol_IV"/>
    <property type="match status" value="1"/>
</dbReference>
<dbReference type="InterPro" id="IPR053848">
    <property type="entry name" value="IMS_HHH_1"/>
</dbReference>
<dbReference type="GO" id="GO:0003887">
    <property type="term" value="F:DNA-directed DNA polymerase activity"/>
    <property type="evidence" value="ECO:0007669"/>
    <property type="project" value="UniProtKB-UniRule"/>
</dbReference>
<evidence type="ECO:0000256" key="14">
    <source>
        <dbReference type="ARBA" id="ARBA00049244"/>
    </source>
</evidence>
<evidence type="ECO:0000256" key="5">
    <source>
        <dbReference type="ARBA" id="ARBA00022679"/>
    </source>
</evidence>
<comment type="similarity">
    <text evidence="2 15">Belongs to the DNA polymerase type-Y family.</text>
</comment>
<accession>A0A9D2MHD5</accession>
<sequence>MDQKGGRHMARRIVFHIDVNSAFLSWTSVSRLKNGESDLRTVPAVISGDPDKRTSVVLAKSVPAKKYGIKTGEPVSMARRKCPRLVTAPPDFQLYSKYSAAFMEICRDYTPCLEKFSIDECFLDMSGTENLYPDIVKTAQEIKNRIKNELGFTVNVGVGPNKLLAKMASDFEKPDKVHTLFAEEIAAKMWPLPVSDLLFLGRATAQKLEKISIRTIGELAAADVETLKALVGNKAGEQLHRFANGIDDSPVDDSPREVKSYGHSITVEENVTDLKTANSLLLSLTDAAASRMRAGGCRAYNISVTIRNSAFKNRSHQRALDSPTDVTQDIYAVVKALFAEIWQGEPLRLLGVTLSDLTKDGGEQISLFGSNERADSEKLKKVDAAVDAIRNRFGDSKLLFGGALGTKRPKKK</sequence>
<dbReference type="PANTHER" id="PTHR11076">
    <property type="entry name" value="DNA REPAIR POLYMERASE UMUC / TRANSFERASE FAMILY MEMBER"/>
    <property type="match status" value="1"/>
</dbReference>
<dbReference type="AlphaFoldDB" id="A0A9D2MHD5"/>
<dbReference type="GO" id="GO:0000287">
    <property type="term" value="F:magnesium ion binding"/>
    <property type="evidence" value="ECO:0007669"/>
    <property type="project" value="UniProtKB-UniRule"/>
</dbReference>
<organism evidence="17 18">
    <name type="scientific">Candidatus Eubacterium faecale</name>
    <dbReference type="NCBI Taxonomy" id="2838568"/>
    <lineage>
        <taxon>Bacteria</taxon>
        <taxon>Bacillati</taxon>
        <taxon>Bacillota</taxon>
        <taxon>Clostridia</taxon>
        <taxon>Eubacteriales</taxon>
        <taxon>Eubacteriaceae</taxon>
        <taxon>Eubacterium</taxon>
    </lineage>
</organism>
<dbReference type="InterPro" id="IPR050116">
    <property type="entry name" value="DNA_polymerase-Y"/>
</dbReference>
<evidence type="ECO:0000256" key="12">
    <source>
        <dbReference type="ARBA" id="ARBA00023125"/>
    </source>
</evidence>
<evidence type="ECO:0000256" key="11">
    <source>
        <dbReference type="ARBA" id="ARBA00022932"/>
    </source>
</evidence>
<dbReference type="EC" id="2.7.7.7" evidence="15"/>
<dbReference type="GO" id="GO:0003684">
    <property type="term" value="F:damaged DNA binding"/>
    <property type="evidence" value="ECO:0007669"/>
    <property type="project" value="InterPro"/>
</dbReference>
<evidence type="ECO:0000259" key="16">
    <source>
        <dbReference type="PROSITE" id="PS50173"/>
    </source>
</evidence>
<dbReference type="PANTHER" id="PTHR11076:SF33">
    <property type="entry name" value="DNA POLYMERASE KAPPA"/>
    <property type="match status" value="1"/>
</dbReference>
<dbReference type="SUPFAM" id="SSF100879">
    <property type="entry name" value="Lesion bypass DNA polymerase (Y-family), little finger domain"/>
    <property type="match status" value="1"/>
</dbReference>
<comment type="function">
    <text evidence="15">Poorly processive, error-prone DNA polymerase involved in untargeted mutagenesis. Copies undamaged DNA at stalled replication forks, which arise in vivo from mismatched or misaligned primer ends. These misaligned primers can be extended by PolIV. Exhibits no 3'-5' exonuclease (proofreading) activity. May be involved in translesional synthesis, in conjunction with the beta clamp from PolIII.</text>
</comment>
<keyword evidence="5 15" id="KW-0808">Transferase</keyword>
<keyword evidence="10 15" id="KW-0460">Magnesium</keyword>
<protein>
    <recommendedName>
        <fullName evidence="15">DNA polymerase IV</fullName>
        <shortName evidence="15">Pol IV</shortName>
        <ecNumber evidence="15">2.7.7.7</ecNumber>
    </recommendedName>
</protein>
<keyword evidence="7 15" id="KW-0235">DNA replication</keyword>
<evidence type="ECO:0000313" key="17">
    <source>
        <dbReference type="EMBL" id="HJB74796.1"/>
    </source>
</evidence>
<comment type="subunit">
    <text evidence="15">Monomer.</text>
</comment>
<dbReference type="GO" id="GO:0042276">
    <property type="term" value="P:error-prone translesion synthesis"/>
    <property type="evidence" value="ECO:0007669"/>
    <property type="project" value="TreeGrafter"/>
</dbReference>
<gene>
    <name evidence="15" type="primary">dinB</name>
    <name evidence="17" type="ORF">IAA37_03885</name>
</gene>
<evidence type="ECO:0000256" key="2">
    <source>
        <dbReference type="ARBA" id="ARBA00010945"/>
    </source>
</evidence>
<evidence type="ECO:0000256" key="10">
    <source>
        <dbReference type="ARBA" id="ARBA00022842"/>
    </source>
</evidence>
<evidence type="ECO:0000256" key="13">
    <source>
        <dbReference type="ARBA" id="ARBA00023204"/>
    </source>
</evidence>
<keyword evidence="8 15" id="KW-0479">Metal-binding</keyword>
<reference evidence="17" key="2">
    <citation type="submission" date="2021-04" db="EMBL/GenBank/DDBJ databases">
        <authorList>
            <person name="Gilroy R."/>
        </authorList>
    </citation>
    <scope>NUCLEOTIDE SEQUENCE</scope>
    <source>
        <strain evidence="17">CHK188-16595</strain>
    </source>
</reference>
<dbReference type="GO" id="GO:0006261">
    <property type="term" value="P:DNA-templated DNA replication"/>
    <property type="evidence" value="ECO:0007669"/>
    <property type="project" value="UniProtKB-UniRule"/>
</dbReference>
<feature type="binding site" evidence="15">
    <location>
        <position position="18"/>
    </location>
    <ligand>
        <name>Mg(2+)</name>
        <dbReference type="ChEBI" id="CHEBI:18420"/>
    </ligand>
</feature>
<dbReference type="PROSITE" id="PS50173">
    <property type="entry name" value="UMUC"/>
    <property type="match status" value="1"/>
</dbReference>
<comment type="cofactor">
    <cofactor evidence="15">
        <name>Mg(2+)</name>
        <dbReference type="ChEBI" id="CHEBI:18420"/>
    </cofactor>
    <text evidence="15">Binds 2 magnesium ions per subunit.</text>
</comment>
<evidence type="ECO:0000256" key="9">
    <source>
        <dbReference type="ARBA" id="ARBA00022763"/>
    </source>
</evidence>
<dbReference type="InterPro" id="IPR036775">
    <property type="entry name" value="DNA_pol_Y-fam_lit_finger_sf"/>
</dbReference>
<dbReference type="Gene3D" id="3.30.70.270">
    <property type="match status" value="1"/>
</dbReference>
<feature type="domain" description="UmuC" evidence="16">
    <location>
        <begin position="14"/>
        <end position="201"/>
    </location>
</feature>
<feature type="binding site" evidence="15">
    <location>
        <position position="119"/>
    </location>
    <ligand>
        <name>Mg(2+)</name>
        <dbReference type="ChEBI" id="CHEBI:18420"/>
    </ligand>
</feature>
<keyword evidence="6 15" id="KW-0548">Nucleotidyltransferase</keyword>
<dbReference type="InterPro" id="IPR017961">
    <property type="entry name" value="DNA_pol_Y-fam_little_finger"/>
</dbReference>
<evidence type="ECO:0000256" key="4">
    <source>
        <dbReference type="ARBA" id="ARBA00022490"/>
    </source>
</evidence>
<dbReference type="Pfam" id="PF21999">
    <property type="entry name" value="IMS_HHH_1"/>
    <property type="match status" value="1"/>
</dbReference>
<feature type="active site" evidence="15">
    <location>
        <position position="120"/>
    </location>
</feature>